<dbReference type="InterPro" id="IPR032259">
    <property type="entry name" value="HIBYL-CoA-H"/>
</dbReference>
<dbReference type="EMBL" id="CP041616">
    <property type="protein sequence ID" value="QDO87247.1"/>
    <property type="molecule type" value="Genomic_DNA"/>
</dbReference>
<reference evidence="6 7" key="1">
    <citation type="submission" date="2019-07" db="EMBL/GenBank/DDBJ databases">
        <title>complete genome sequencing of Ornithinimicrobium sp. H23M54.</title>
        <authorList>
            <person name="Bae J.-W."/>
            <person name="Lee S.-Y."/>
        </authorList>
    </citation>
    <scope>NUCLEOTIDE SEQUENCE [LARGE SCALE GENOMIC DNA]</scope>
    <source>
        <strain evidence="6 7">H23M54</strain>
    </source>
</reference>
<comment type="catalytic activity">
    <reaction evidence="1">
        <text>3-hydroxy-2-methylpropanoyl-CoA + H2O = 3-hydroxy-2-methylpropanoate + CoA + H(+)</text>
        <dbReference type="Rhea" id="RHEA:20888"/>
        <dbReference type="ChEBI" id="CHEBI:11805"/>
        <dbReference type="ChEBI" id="CHEBI:15377"/>
        <dbReference type="ChEBI" id="CHEBI:15378"/>
        <dbReference type="ChEBI" id="CHEBI:57287"/>
        <dbReference type="ChEBI" id="CHEBI:57340"/>
        <dbReference type="EC" id="3.1.2.4"/>
    </reaction>
</comment>
<proteinExistence type="predicted"/>
<evidence type="ECO:0000256" key="2">
    <source>
        <dbReference type="ARBA" id="ARBA00011915"/>
    </source>
</evidence>
<evidence type="ECO:0000313" key="6">
    <source>
        <dbReference type="EMBL" id="QDO87247.1"/>
    </source>
</evidence>
<dbReference type="NCBIfam" id="NF004127">
    <property type="entry name" value="PRK05617.1"/>
    <property type="match status" value="1"/>
</dbReference>
<sequence length="363" mass="38356">MTAPTPAEPAFAPAPGQTPEVEYAVAHRIGRVRLNRPRAINALTTAMCTSLWAQLRAWTEDDAVAAVFIEGAGDKGLCAGGDVREMRELIQAGKHEEVLGFWHQEYVVNGLIADYPKPYVAWMDGVVMGGGVGISAHGSRRLVTERSKIAMPETVIGFFPDIGGLYYLAKAPGELGTHVALTGLPVSGADAVVLGLADEVVSSGAKERVLADLAAEFGGAGPRPATSEADAATPSGAADTARVSDLEQQRGWIDECYAGDDAAMILQRLQSHGDPAAREAGEVLASRSPHSVVVTLEAIRRARELSVHQVLDQDGRLGGHFVSHPDFAEGVRALLVDKDNNPQWADASLAAVDRARVLAAFES</sequence>
<evidence type="ECO:0000256" key="4">
    <source>
        <dbReference type="SAM" id="MobiDB-lite"/>
    </source>
</evidence>
<evidence type="ECO:0000256" key="1">
    <source>
        <dbReference type="ARBA" id="ARBA00001709"/>
    </source>
</evidence>
<gene>
    <name evidence="6" type="ORF">FNH13_01965</name>
</gene>
<dbReference type="OrthoDB" id="9790967at2"/>
<dbReference type="Gene3D" id="3.90.226.10">
    <property type="entry name" value="2-enoyl-CoA Hydratase, Chain A, domain 1"/>
    <property type="match status" value="1"/>
</dbReference>
<dbReference type="RefSeq" id="WP_143781905.1">
    <property type="nucleotide sequence ID" value="NZ_CP041616.1"/>
</dbReference>
<dbReference type="InterPro" id="IPR029045">
    <property type="entry name" value="ClpP/crotonase-like_dom_sf"/>
</dbReference>
<protein>
    <recommendedName>
        <fullName evidence="2">3-hydroxyisobutyryl-CoA hydrolase</fullName>
        <ecNumber evidence="2">3.1.2.4</ecNumber>
    </recommendedName>
</protein>
<dbReference type="KEGG" id="orz:FNH13_01965"/>
<feature type="region of interest" description="Disordered" evidence="4">
    <location>
        <begin position="221"/>
        <end position="244"/>
    </location>
</feature>
<organism evidence="6 7">
    <name type="scientific">Ornithinimicrobium ciconiae</name>
    <dbReference type="NCBI Taxonomy" id="2594265"/>
    <lineage>
        <taxon>Bacteria</taxon>
        <taxon>Bacillati</taxon>
        <taxon>Actinomycetota</taxon>
        <taxon>Actinomycetes</taxon>
        <taxon>Micrococcales</taxon>
        <taxon>Ornithinimicrobiaceae</taxon>
        <taxon>Ornithinimicrobium</taxon>
    </lineage>
</organism>
<accession>A0A516G6T3</accession>
<evidence type="ECO:0000256" key="3">
    <source>
        <dbReference type="ARBA" id="ARBA00022801"/>
    </source>
</evidence>
<feature type="domain" description="Enoyl-CoA hydratase/isomerase" evidence="5">
    <location>
        <begin position="30"/>
        <end position="361"/>
    </location>
</feature>
<evidence type="ECO:0000313" key="7">
    <source>
        <dbReference type="Proteomes" id="UP000315395"/>
    </source>
</evidence>
<dbReference type="EC" id="3.1.2.4" evidence="2"/>
<evidence type="ECO:0000259" key="5">
    <source>
        <dbReference type="Pfam" id="PF16113"/>
    </source>
</evidence>
<keyword evidence="7" id="KW-1185">Reference proteome</keyword>
<keyword evidence="6" id="KW-0413">Isomerase</keyword>
<dbReference type="CDD" id="cd06558">
    <property type="entry name" value="crotonase-like"/>
    <property type="match status" value="1"/>
</dbReference>
<dbReference type="AlphaFoldDB" id="A0A516G6T3"/>
<dbReference type="GO" id="GO:0005829">
    <property type="term" value="C:cytosol"/>
    <property type="evidence" value="ECO:0007669"/>
    <property type="project" value="TreeGrafter"/>
</dbReference>
<dbReference type="GO" id="GO:0016853">
    <property type="term" value="F:isomerase activity"/>
    <property type="evidence" value="ECO:0007669"/>
    <property type="project" value="UniProtKB-KW"/>
</dbReference>
<dbReference type="InterPro" id="IPR045004">
    <property type="entry name" value="ECH_dom"/>
</dbReference>
<dbReference type="PANTHER" id="PTHR43176">
    <property type="entry name" value="3-HYDROXYISOBUTYRYL-COA HYDROLASE-RELATED"/>
    <property type="match status" value="1"/>
</dbReference>
<dbReference type="Pfam" id="PF16113">
    <property type="entry name" value="ECH_2"/>
    <property type="match status" value="1"/>
</dbReference>
<dbReference type="GO" id="GO:0003860">
    <property type="term" value="F:3-hydroxyisobutyryl-CoA hydrolase activity"/>
    <property type="evidence" value="ECO:0007669"/>
    <property type="project" value="UniProtKB-EC"/>
</dbReference>
<dbReference type="PANTHER" id="PTHR43176:SF3">
    <property type="entry name" value="3-HYDROXYISOBUTYRYL-COA HYDROLASE, MITOCHONDRIAL"/>
    <property type="match status" value="1"/>
</dbReference>
<dbReference type="Proteomes" id="UP000315395">
    <property type="component" value="Chromosome"/>
</dbReference>
<dbReference type="SUPFAM" id="SSF52096">
    <property type="entry name" value="ClpP/crotonase"/>
    <property type="match status" value="1"/>
</dbReference>
<dbReference type="GO" id="GO:0006574">
    <property type="term" value="P:L-valine catabolic process"/>
    <property type="evidence" value="ECO:0007669"/>
    <property type="project" value="TreeGrafter"/>
</dbReference>
<name>A0A516G6T3_9MICO</name>
<keyword evidence="3" id="KW-0378">Hydrolase</keyword>